<gene>
    <name evidence="1" type="ORF">EJP82_24765</name>
</gene>
<reference evidence="1 2" key="1">
    <citation type="submission" date="2018-12" db="EMBL/GenBank/DDBJ databases">
        <authorList>
            <person name="Sun L."/>
            <person name="Chen Z."/>
        </authorList>
    </citation>
    <scope>NUCLEOTIDE SEQUENCE [LARGE SCALE GENOMIC DNA]</scope>
    <source>
        <strain evidence="1 2">DSM 15890</strain>
    </source>
</reference>
<dbReference type="OrthoDB" id="2618490at2"/>
<dbReference type="Proteomes" id="UP000279446">
    <property type="component" value="Unassembled WGS sequence"/>
</dbReference>
<evidence type="ECO:0000313" key="1">
    <source>
        <dbReference type="EMBL" id="RUT40515.1"/>
    </source>
</evidence>
<sequence>MNVSNDEQRRGRLKQFLKVLSEDPSLSNQDGLEETKSLSELLLFSGYRSWDEPVDMSEVLSQLLRKLGFEACSVDMMEHVVNGGTIDEFMNSRCHRLHSEHQDRF</sequence>
<keyword evidence="2" id="KW-1185">Reference proteome</keyword>
<dbReference type="RefSeq" id="WP_127194736.1">
    <property type="nucleotide sequence ID" value="NZ_RZNY01000035.1"/>
</dbReference>
<dbReference type="EMBL" id="RZNY01000035">
    <property type="protein sequence ID" value="RUT40515.1"/>
    <property type="molecule type" value="Genomic_DNA"/>
</dbReference>
<evidence type="ECO:0000313" key="2">
    <source>
        <dbReference type="Proteomes" id="UP000279446"/>
    </source>
</evidence>
<accession>A0A3S1JZK8</accession>
<organism evidence="1 2">
    <name type="scientific">Paenibacillus anaericanus</name>
    <dbReference type="NCBI Taxonomy" id="170367"/>
    <lineage>
        <taxon>Bacteria</taxon>
        <taxon>Bacillati</taxon>
        <taxon>Bacillota</taxon>
        <taxon>Bacilli</taxon>
        <taxon>Bacillales</taxon>
        <taxon>Paenibacillaceae</taxon>
        <taxon>Paenibacillus</taxon>
    </lineage>
</organism>
<protein>
    <submittedName>
        <fullName evidence="1">Uncharacterized protein</fullName>
    </submittedName>
</protein>
<name>A0A3S1JZK8_9BACL</name>
<dbReference type="AlphaFoldDB" id="A0A3S1JZK8"/>
<proteinExistence type="predicted"/>
<comment type="caution">
    <text evidence="1">The sequence shown here is derived from an EMBL/GenBank/DDBJ whole genome shotgun (WGS) entry which is preliminary data.</text>
</comment>